<comment type="similarity">
    <text evidence="5">Belongs to the SAT4 family.</text>
</comment>
<feature type="transmembrane region" description="Helical" evidence="7">
    <location>
        <begin position="63"/>
        <end position="82"/>
    </location>
</feature>
<dbReference type="Proteomes" id="UP001285441">
    <property type="component" value="Unassembled WGS sequence"/>
</dbReference>
<feature type="transmembrane region" description="Helical" evidence="7">
    <location>
        <begin position="291"/>
        <end position="313"/>
    </location>
</feature>
<dbReference type="PANTHER" id="PTHR33048:SF42">
    <property type="entry name" value="INTEGRAL MEMBRANE PROTEIN"/>
    <property type="match status" value="1"/>
</dbReference>
<feature type="region of interest" description="Disordered" evidence="6">
    <location>
        <begin position="361"/>
        <end position="383"/>
    </location>
</feature>
<keyword evidence="3 7" id="KW-1133">Transmembrane helix</keyword>
<dbReference type="InterPro" id="IPR052337">
    <property type="entry name" value="SAT4-like"/>
</dbReference>
<feature type="transmembrane region" description="Helical" evidence="7">
    <location>
        <begin position="253"/>
        <end position="271"/>
    </location>
</feature>
<dbReference type="AlphaFoldDB" id="A0AAE0NYG1"/>
<comment type="subcellular location">
    <subcellularLocation>
        <location evidence="1">Membrane</location>
        <topology evidence="1">Multi-pass membrane protein</topology>
    </subcellularLocation>
</comment>
<dbReference type="GO" id="GO:0016020">
    <property type="term" value="C:membrane"/>
    <property type="evidence" value="ECO:0007669"/>
    <property type="project" value="UniProtKB-SubCell"/>
</dbReference>
<accession>A0AAE0NYG1</accession>
<sequence>MAIMADFAAHAARLPTRQQSLPAPRGEIIPSVPIPSVPIPSGVILPSVPLNLPHDDLGPRLNTVFWLLTTLALAFMSLRLYCKITRSRHLWWDDYVLIVAWIALAVSASTTSVCVALGYGKHNWDMRPEDLPKMPFVAVFAGFFSVMAASLSKTSFALTLLRLSQPWMKVALWFIMVTLNGIMGTAMIFMWTKCKPVALIWDYSLEGECIPPEKVILLYQWSAGWSGSMDVILALFPWAILWNLRTMTKREKLGIAIAMSMGFTAAVASFVKMFMLPRLTGDPTESVAVTIWGGAEGAITIIAASIPVLRALIVGGRGGKKPAPPPAKLCTTDERRLNEEISFETLELSPMSPAFGKMMLGQDRRGSSATGRYSMPRQVHLSV</sequence>
<dbReference type="PANTHER" id="PTHR33048">
    <property type="entry name" value="PTH11-LIKE INTEGRAL MEMBRANE PROTEIN (AFU_ORTHOLOGUE AFUA_5G11245)"/>
    <property type="match status" value="1"/>
</dbReference>
<reference evidence="9" key="2">
    <citation type="submission" date="2023-06" db="EMBL/GenBank/DDBJ databases">
        <authorList>
            <consortium name="Lawrence Berkeley National Laboratory"/>
            <person name="Haridas S."/>
            <person name="Hensen N."/>
            <person name="Bonometti L."/>
            <person name="Westerberg I."/>
            <person name="Brannstrom I.O."/>
            <person name="Guillou S."/>
            <person name="Cros-Aarteil S."/>
            <person name="Calhoun S."/>
            <person name="Kuo A."/>
            <person name="Mondo S."/>
            <person name="Pangilinan J."/>
            <person name="Riley R."/>
            <person name="LaButti K."/>
            <person name="Andreopoulos B."/>
            <person name="Lipzen A."/>
            <person name="Chen C."/>
            <person name="Yanf M."/>
            <person name="Daum C."/>
            <person name="Ng V."/>
            <person name="Clum A."/>
            <person name="Steindorff A."/>
            <person name="Ohm R."/>
            <person name="Martin F."/>
            <person name="Silar P."/>
            <person name="Natvig D."/>
            <person name="Lalanne C."/>
            <person name="Gautier V."/>
            <person name="Ament-velasquez S.L."/>
            <person name="Kruys A."/>
            <person name="Hutchinson M.I."/>
            <person name="Powell A.J."/>
            <person name="Barry K."/>
            <person name="Miller A.N."/>
            <person name="Grigoriev I.V."/>
            <person name="Debuchy R."/>
            <person name="Gladieux P."/>
            <person name="Thoren M.H."/>
            <person name="Johannesson H."/>
        </authorList>
    </citation>
    <scope>NUCLEOTIDE SEQUENCE</scope>
    <source>
        <strain evidence="9">CBS 232.78</strain>
    </source>
</reference>
<evidence type="ECO:0000256" key="5">
    <source>
        <dbReference type="ARBA" id="ARBA00038359"/>
    </source>
</evidence>
<dbReference type="InterPro" id="IPR049326">
    <property type="entry name" value="Rhodopsin_dom_fungi"/>
</dbReference>
<evidence type="ECO:0000259" key="8">
    <source>
        <dbReference type="Pfam" id="PF20684"/>
    </source>
</evidence>
<dbReference type="EMBL" id="JAULSW010000002">
    <property type="protein sequence ID" value="KAK3389730.1"/>
    <property type="molecule type" value="Genomic_DNA"/>
</dbReference>
<protein>
    <recommendedName>
        <fullName evidence="8">Rhodopsin domain-containing protein</fullName>
    </recommendedName>
</protein>
<name>A0AAE0NYG1_9PEZI</name>
<gene>
    <name evidence="9" type="ORF">B0H63DRAFT_103449</name>
</gene>
<evidence type="ECO:0000313" key="10">
    <source>
        <dbReference type="Proteomes" id="UP001285441"/>
    </source>
</evidence>
<keyword evidence="2 7" id="KW-0812">Transmembrane</keyword>
<organism evidence="9 10">
    <name type="scientific">Podospora didyma</name>
    <dbReference type="NCBI Taxonomy" id="330526"/>
    <lineage>
        <taxon>Eukaryota</taxon>
        <taxon>Fungi</taxon>
        <taxon>Dikarya</taxon>
        <taxon>Ascomycota</taxon>
        <taxon>Pezizomycotina</taxon>
        <taxon>Sordariomycetes</taxon>
        <taxon>Sordariomycetidae</taxon>
        <taxon>Sordariales</taxon>
        <taxon>Podosporaceae</taxon>
        <taxon>Podospora</taxon>
    </lineage>
</organism>
<keyword evidence="10" id="KW-1185">Reference proteome</keyword>
<evidence type="ECO:0000256" key="6">
    <source>
        <dbReference type="SAM" id="MobiDB-lite"/>
    </source>
</evidence>
<evidence type="ECO:0000313" key="9">
    <source>
        <dbReference type="EMBL" id="KAK3389730.1"/>
    </source>
</evidence>
<feature type="domain" description="Rhodopsin" evidence="8">
    <location>
        <begin position="78"/>
        <end position="313"/>
    </location>
</feature>
<dbReference type="Pfam" id="PF20684">
    <property type="entry name" value="Fung_rhodopsin"/>
    <property type="match status" value="1"/>
</dbReference>
<evidence type="ECO:0000256" key="7">
    <source>
        <dbReference type="SAM" id="Phobius"/>
    </source>
</evidence>
<keyword evidence="4 7" id="KW-0472">Membrane</keyword>
<evidence type="ECO:0000256" key="2">
    <source>
        <dbReference type="ARBA" id="ARBA00022692"/>
    </source>
</evidence>
<comment type="caution">
    <text evidence="9">The sequence shown here is derived from an EMBL/GenBank/DDBJ whole genome shotgun (WGS) entry which is preliminary data.</text>
</comment>
<evidence type="ECO:0000256" key="4">
    <source>
        <dbReference type="ARBA" id="ARBA00023136"/>
    </source>
</evidence>
<feature type="transmembrane region" description="Helical" evidence="7">
    <location>
        <begin position="223"/>
        <end position="241"/>
    </location>
</feature>
<evidence type="ECO:0000256" key="3">
    <source>
        <dbReference type="ARBA" id="ARBA00022989"/>
    </source>
</evidence>
<proteinExistence type="inferred from homology"/>
<feature type="transmembrane region" description="Helical" evidence="7">
    <location>
        <begin position="94"/>
        <end position="119"/>
    </location>
</feature>
<reference evidence="9" key="1">
    <citation type="journal article" date="2023" name="Mol. Phylogenet. Evol.">
        <title>Genome-scale phylogeny and comparative genomics of the fungal order Sordariales.</title>
        <authorList>
            <person name="Hensen N."/>
            <person name="Bonometti L."/>
            <person name="Westerberg I."/>
            <person name="Brannstrom I.O."/>
            <person name="Guillou S."/>
            <person name="Cros-Aarteil S."/>
            <person name="Calhoun S."/>
            <person name="Haridas S."/>
            <person name="Kuo A."/>
            <person name="Mondo S."/>
            <person name="Pangilinan J."/>
            <person name="Riley R."/>
            <person name="LaButti K."/>
            <person name="Andreopoulos B."/>
            <person name="Lipzen A."/>
            <person name="Chen C."/>
            <person name="Yan M."/>
            <person name="Daum C."/>
            <person name="Ng V."/>
            <person name="Clum A."/>
            <person name="Steindorff A."/>
            <person name="Ohm R.A."/>
            <person name="Martin F."/>
            <person name="Silar P."/>
            <person name="Natvig D.O."/>
            <person name="Lalanne C."/>
            <person name="Gautier V."/>
            <person name="Ament-Velasquez S.L."/>
            <person name="Kruys A."/>
            <person name="Hutchinson M.I."/>
            <person name="Powell A.J."/>
            <person name="Barry K."/>
            <person name="Miller A.N."/>
            <person name="Grigoriev I.V."/>
            <person name="Debuchy R."/>
            <person name="Gladieux P."/>
            <person name="Hiltunen Thoren M."/>
            <person name="Johannesson H."/>
        </authorList>
    </citation>
    <scope>NUCLEOTIDE SEQUENCE</scope>
    <source>
        <strain evidence="9">CBS 232.78</strain>
    </source>
</reference>
<feature type="transmembrane region" description="Helical" evidence="7">
    <location>
        <begin position="139"/>
        <end position="163"/>
    </location>
</feature>
<feature type="transmembrane region" description="Helical" evidence="7">
    <location>
        <begin position="170"/>
        <end position="191"/>
    </location>
</feature>
<evidence type="ECO:0000256" key="1">
    <source>
        <dbReference type="ARBA" id="ARBA00004141"/>
    </source>
</evidence>